<sequence length="225" mass="25247">MSGTLENIQNNIKYLMNKNGISSVTELSQKIKMQQSTMHRLLTGEVNDPKYGTLKQIADYFRVSVIDLTECNLTDGSAKTVVDVDGDPHEMHFRDVPVVGNAQLGNGGFWSDMEYPIGSGDGFIRWPSYDPDAYALKCVGDSMMPRIKEGEFVIVEPGHNYIPGDEVLVVTDKDEVMIKTFLFERDGYIHLLPVNEDHAPIKYPRTAVVKIQYVAGIAKSSLWRE</sequence>
<dbReference type="Gene3D" id="1.10.260.40">
    <property type="entry name" value="lambda repressor-like DNA-binding domains"/>
    <property type="match status" value="1"/>
</dbReference>
<organism evidence="5 6">
    <name type="scientific">Yersinia intermedia</name>
    <dbReference type="NCBI Taxonomy" id="631"/>
    <lineage>
        <taxon>Bacteria</taxon>
        <taxon>Pseudomonadati</taxon>
        <taxon>Pseudomonadota</taxon>
        <taxon>Gammaproteobacteria</taxon>
        <taxon>Enterobacterales</taxon>
        <taxon>Yersiniaceae</taxon>
        <taxon>Yersinia</taxon>
    </lineage>
</organism>
<dbReference type="RefSeq" id="WP_050074670.1">
    <property type="nucleotide sequence ID" value="NZ_CPZJ01000025.1"/>
</dbReference>
<dbReference type="EMBL" id="CPZJ01000025">
    <property type="protein sequence ID" value="CNG65351.1"/>
    <property type="molecule type" value="Genomic_DNA"/>
</dbReference>
<protein>
    <submittedName>
        <fullName evidence="5">Putative repressor CI from bacteriophage origin</fullName>
    </submittedName>
</protein>
<dbReference type="InterPro" id="IPR039418">
    <property type="entry name" value="LexA-like"/>
</dbReference>
<evidence type="ECO:0000256" key="1">
    <source>
        <dbReference type="ARBA" id="ARBA00023015"/>
    </source>
</evidence>
<dbReference type="Pfam" id="PF00717">
    <property type="entry name" value="Peptidase_S24"/>
    <property type="match status" value="1"/>
</dbReference>
<gene>
    <name evidence="5" type="ORF">ERS008530_04315</name>
</gene>
<dbReference type="InterPro" id="IPR036286">
    <property type="entry name" value="LexA/Signal_pep-like_sf"/>
</dbReference>
<dbReference type="InterPro" id="IPR010982">
    <property type="entry name" value="Lambda_DNA-bd_dom_sf"/>
</dbReference>
<evidence type="ECO:0000313" key="5">
    <source>
        <dbReference type="EMBL" id="CNG65351.1"/>
    </source>
</evidence>
<feature type="domain" description="HTH cro/C1-type" evidence="4">
    <location>
        <begin position="12"/>
        <end position="68"/>
    </location>
</feature>
<dbReference type="Pfam" id="PF13443">
    <property type="entry name" value="HTH_26"/>
    <property type="match status" value="1"/>
</dbReference>
<dbReference type="SMART" id="SM00530">
    <property type="entry name" value="HTH_XRE"/>
    <property type="match status" value="1"/>
</dbReference>
<proteinExistence type="predicted"/>
<name>A0A0T9N082_YERIN</name>
<dbReference type="SUPFAM" id="SSF51306">
    <property type="entry name" value="LexA/Signal peptidase"/>
    <property type="match status" value="1"/>
</dbReference>
<evidence type="ECO:0000259" key="4">
    <source>
        <dbReference type="PROSITE" id="PS50943"/>
    </source>
</evidence>
<evidence type="ECO:0000256" key="3">
    <source>
        <dbReference type="ARBA" id="ARBA00023163"/>
    </source>
</evidence>
<evidence type="ECO:0000313" key="6">
    <source>
        <dbReference type="Proteomes" id="UP000038750"/>
    </source>
</evidence>
<evidence type="ECO:0000256" key="2">
    <source>
        <dbReference type="ARBA" id="ARBA00023125"/>
    </source>
</evidence>
<keyword evidence="2" id="KW-0238">DNA-binding</keyword>
<keyword evidence="3" id="KW-0804">Transcription</keyword>
<dbReference type="Gene3D" id="2.10.109.10">
    <property type="entry name" value="Umud Fragment, subunit A"/>
    <property type="match status" value="1"/>
</dbReference>
<dbReference type="Proteomes" id="UP000038750">
    <property type="component" value="Unassembled WGS sequence"/>
</dbReference>
<dbReference type="InterPro" id="IPR015927">
    <property type="entry name" value="Peptidase_S24_S26A/B/C"/>
</dbReference>
<dbReference type="SUPFAM" id="SSF47413">
    <property type="entry name" value="lambda repressor-like DNA-binding domains"/>
    <property type="match status" value="1"/>
</dbReference>
<dbReference type="GO" id="GO:0003677">
    <property type="term" value="F:DNA binding"/>
    <property type="evidence" value="ECO:0007669"/>
    <property type="project" value="UniProtKB-KW"/>
</dbReference>
<reference evidence="5 6" key="1">
    <citation type="submission" date="2015-03" db="EMBL/GenBank/DDBJ databases">
        <authorList>
            <person name="Murphy D."/>
        </authorList>
    </citation>
    <scope>NUCLEOTIDE SEQUENCE [LARGE SCALE GENOMIC DNA]</scope>
    <source>
        <strain evidence="5 6">BR165/97</strain>
    </source>
</reference>
<dbReference type="PROSITE" id="PS50943">
    <property type="entry name" value="HTH_CROC1"/>
    <property type="match status" value="1"/>
</dbReference>
<dbReference type="InterPro" id="IPR001387">
    <property type="entry name" value="Cro/C1-type_HTH"/>
</dbReference>
<dbReference type="CDD" id="cd06529">
    <property type="entry name" value="S24_LexA-like"/>
    <property type="match status" value="1"/>
</dbReference>
<dbReference type="PANTHER" id="PTHR40661">
    <property type="match status" value="1"/>
</dbReference>
<dbReference type="PANTHER" id="PTHR40661:SF3">
    <property type="entry name" value="FELS-1 PROPHAGE TRANSCRIPTIONAL REGULATOR"/>
    <property type="match status" value="1"/>
</dbReference>
<accession>A0A0T9N082</accession>
<dbReference type="OrthoDB" id="9791537at2"/>
<dbReference type="AlphaFoldDB" id="A0A0T9N082"/>
<keyword evidence="1" id="KW-0805">Transcription regulation</keyword>